<reference evidence="3" key="1">
    <citation type="submission" date="2020-09" db="EMBL/GenBank/DDBJ databases">
        <title>Genome seq and assembly of Tianweitania sp.</title>
        <authorList>
            <person name="Chhetri G."/>
        </authorList>
    </citation>
    <scope>NUCLEOTIDE SEQUENCE</scope>
    <source>
        <strain evidence="3">Rool2</strain>
    </source>
</reference>
<dbReference type="RefSeq" id="WP_188163302.1">
    <property type="nucleotide sequence ID" value="NZ_JACVVX010000001.1"/>
</dbReference>
<evidence type="ECO:0000313" key="3">
    <source>
        <dbReference type="EMBL" id="MBD0413906.1"/>
    </source>
</evidence>
<feature type="compositionally biased region" description="Basic and acidic residues" evidence="1">
    <location>
        <begin position="42"/>
        <end position="54"/>
    </location>
</feature>
<feature type="chain" id="PRO_5035157139" evidence="2">
    <location>
        <begin position="27"/>
        <end position="150"/>
    </location>
</feature>
<feature type="signal peptide" evidence="2">
    <location>
        <begin position="1"/>
        <end position="26"/>
    </location>
</feature>
<evidence type="ECO:0000256" key="1">
    <source>
        <dbReference type="SAM" id="MobiDB-lite"/>
    </source>
</evidence>
<dbReference type="Proteomes" id="UP000643405">
    <property type="component" value="Unassembled WGS sequence"/>
</dbReference>
<proteinExistence type="predicted"/>
<evidence type="ECO:0000256" key="2">
    <source>
        <dbReference type="SAM" id="SignalP"/>
    </source>
</evidence>
<dbReference type="EMBL" id="JACVVX010000001">
    <property type="protein sequence ID" value="MBD0413906.1"/>
    <property type="molecule type" value="Genomic_DNA"/>
</dbReference>
<gene>
    <name evidence="3" type="ORF">ICI42_04485</name>
</gene>
<sequence>MAFQFLRRPVASLGLLLLITSSPSKIVVESGGFVVAWATSAHAKENGDKGKGNDKSGGGNGKSGKDNGQGGKSQNSGSNLNQQPKASKGANPKTGDVIERRGRNISVRHSNGIFESIVGAIYEMRDAKGRRIIRRPATNADRARLAAMSG</sequence>
<keyword evidence="2" id="KW-0732">Signal</keyword>
<accession>A0A8J6TWP3</accession>
<protein>
    <submittedName>
        <fullName evidence="3">Uncharacterized protein</fullName>
    </submittedName>
</protein>
<comment type="caution">
    <text evidence="3">The sequence shown here is derived from an EMBL/GenBank/DDBJ whole genome shotgun (WGS) entry which is preliminary data.</text>
</comment>
<name>A0A8J6TWP3_9HYPH</name>
<organism evidence="3 4">
    <name type="scientific">Oryzicola mucosus</name>
    <dbReference type="NCBI Taxonomy" id="2767425"/>
    <lineage>
        <taxon>Bacteria</taxon>
        <taxon>Pseudomonadati</taxon>
        <taxon>Pseudomonadota</taxon>
        <taxon>Alphaproteobacteria</taxon>
        <taxon>Hyphomicrobiales</taxon>
        <taxon>Phyllobacteriaceae</taxon>
        <taxon>Oryzicola</taxon>
    </lineage>
</organism>
<evidence type="ECO:0000313" key="4">
    <source>
        <dbReference type="Proteomes" id="UP000643405"/>
    </source>
</evidence>
<feature type="compositionally biased region" description="Low complexity" evidence="1">
    <location>
        <begin position="72"/>
        <end position="83"/>
    </location>
</feature>
<feature type="compositionally biased region" description="Gly residues" evidence="1">
    <location>
        <begin position="55"/>
        <end position="71"/>
    </location>
</feature>
<dbReference type="AlphaFoldDB" id="A0A8J6TWP3"/>
<feature type="region of interest" description="Disordered" evidence="1">
    <location>
        <begin position="40"/>
        <end position="105"/>
    </location>
</feature>
<keyword evidence="4" id="KW-1185">Reference proteome</keyword>